<accession>A0A9N9AFG5</accession>
<dbReference type="Pfam" id="PF25683">
    <property type="entry name" value="URGCP_GTPase"/>
    <property type="match status" value="1"/>
</dbReference>
<proteinExistence type="predicted"/>
<evidence type="ECO:0000313" key="3">
    <source>
        <dbReference type="Proteomes" id="UP000789831"/>
    </source>
</evidence>
<dbReference type="PROSITE" id="PS51717">
    <property type="entry name" value="G_VLIG"/>
    <property type="match status" value="1"/>
</dbReference>
<name>A0A9N9AFG5_9GLOM</name>
<dbReference type="InterPro" id="IPR052986">
    <property type="entry name" value="VLIG_GTPase"/>
</dbReference>
<evidence type="ECO:0000259" key="1">
    <source>
        <dbReference type="PROSITE" id="PS51717"/>
    </source>
</evidence>
<sequence>SAADFYDLMMRNDPNEEASNIPFEDLSVDSFDENENTLTIDEFFEITFGSDPLDFDSTQFVTEELTVEIVSKCVERALQNSSHGILRDLFPFLIDILSRTVSLRKLVDCIRQILRHNRNHQRLGRLETCTGRDFLVAFLNQVPEKAMSKMLNTLVSSNIPIPILLTDQLGSYPKGLTVLSGLRELVTAKKYCLLLSFNLTTSEISPPFSKQLYPTLSTNREDIMSISHPGSIDISFHSASENHLRQPVAIAEVYNSETPSQFMNGIVNSFSQYAFFLIIHVSDDDFNGDEISQELENQILTISTDRYSEEKRKILVLYKDTQKKKGQKARDTLNKRKYLIERALKSRFSGDEIGFKRLSTSKGQQQLDELKTDIFNAILKVKLLYLHPPLTLNSFYAIPDVTQVVVWPGVMTHRIFAQCMRDAGFVNGLSDFRRRLIFPASYVEHEIENLRDKKHLTTLEDNYKFITEEELLQRIKSLESDKLAIGDASPLSILSLFTEGIKKNDICKMRAFARDVDDFFKEHLHNLSMLDQSEEVTRQRIKQQIEDNDISIHDFWRELVILAKTMVTRDTTVSQKLYSVDIKTLENAYRTWVTEGESMQMLDGLSLRALNPDFLSNVLTSIMTDLNRQLLVISVIGLESSGKSTLLNYLFKCGFSTSARRCTKGMYMSYRHTVFNGQPIDLIVLDSEGMGSTAQRYITRRTNFDKKLTLLALMCSQIVIINTKGLTRDITNILEVSSYHLDVLKASRLKPRLHFVLRDMMDKADAQKPAFLDIRTSLEGMFRQIPGCTGDLDDFMTVEQKDVHLLVNAFSSFNDDFRPRADIISETFPIKVSNLRQALLASVLDLAYDSDTKMFDDVNGFIVQMKTTWGMIDARGSFLHFNDFKEIQKWNGMQTIVKNFQKHLKPFRDEVNKIIESYIEKLKANYNQSDQIHDKFLTNLSGIEKSHREKSLLKFNQQAANQFDARIKEEGRNLIHMMFATDKLSLEARWYEEERKYKEKSLIDNAVEDFGRRIRINSLQDLEELRRNQNKRDQLFDDTWKKVKQSHENFVKSIGDINQLEQLVNSFNEAIKVGQSTTNSQKPGFQQKFNRKFWMSLEMPATLATEGIVVNYDVVSSLIVVNPLKPRGYTNIVQGALNLADVNSVRTGAIQKVLKEVKKITNEICTEIKIKKSVRIEYGKTHSWLQRLCNGLFNVIGNLSHSHVKFLPQINDFNPIEKYFRLEVYKVLRQNMEKWHAVQKKKLDNLKKGLQSSFTDCLLDHSAKNLSLELTKHILEMVAKSLSAHESTIRDDVDNYLKESWVNKYGVTHWAHMQSFGKRDHNAVREYLTNPDKFTRRIFNEKCKYKINILVDDKFREIKQKINEIETLLTSEVARVWSHSQKSSIKVMLEKSRGNTMYNYFKGFSSDFGEYNVEDPKKFCEIFKKELKNNFDKLRSQWETEAHIEISKSRLKNYADKTIEAKWDILEGCTARCPTCGSKCEDIKGTSHTHHTSTHMMVAFGGHKCSHSGNATLLVCSEKASHTIHWRSSTTLQLVELNKLMEVNQPPWLKIVPKDVTDTEIINMRSVWWHLRKEWREKYGMKDATPADWVKYAK</sequence>
<dbReference type="PANTHER" id="PTHR14819">
    <property type="entry name" value="GTP-BINDING"/>
    <property type="match status" value="1"/>
</dbReference>
<dbReference type="SUPFAM" id="SSF52540">
    <property type="entry name" value="P-loop containing nucleoside triphosphate hydrolases"/>
    <property type="match status" value="1"/>
</dbReference>
<dbReference type="OrthoDB" id="1597724at2759"/>
<protein>
    <submittedName>
        <fullName evidence="2">999_t:CDS:1</fullName>
    </submittedName>
</protein>
<dbReference type="Gene3D" id="3.40.50.300">
    <property type="entry name" value="P-loop containing nucleotide triphosphate hydrolases"/>
    <property type="match status" value="1"/>
</dbReference>
<dbReference type="EMBL" id="CAJVPL010000771">
    <property type="protein sequence ID" value="CAG8528217.1"/>
    <property type="molecule type" value="Genomic_DNA"/>
</dbReference>
<organism evidence="2 3">
    <name type="scientific">Ambispora gerdemannii</name>
    <dbReference type="NCBI Taxonomy" id="144530"/>
    <lineage>
        <taxon>Eukaryota</taxon>
        <taxon>Fungi</taxon>
        <taxon>Fungi incertae sedis</taxon>
        <taxon>Mucoromycota</taxon>
        <taxon>Glomeromycotina</taxon>
        <taxon>Glomeromycetes</taxon>
        <taxon>Archaeosporales</taxon>
        <taxon>Ambisporaceae</taxon>
        <taxon>Ambispora</taxon>
    </lineage>
</organism>
<dbReference type="InterPro" id="IPR027417">
    <property type="entry name" value="P-loop_NTPase"/>
</dbReference>
<dbReference type="InterPro" id="IPR030383">
    <property type="entry name" value="G_VLIG_dom"/>
</dbReference>
<reference evidence="2" key="1">
    <citation type="submission" date="2021-06" db="EMBL/GenBank/DDBJ databases">
        <authorList>
            <person name="Kallberg Y."/>
            <person name="Tangrot J."/>
            <person name="Rosling A."/>
        </authorList>
    </citation>
    <scope>NUCLEOTIDE SEQUENCE</scope>
    <source>
        <strain evidence="2">MT106</strain>
    </source>
</reference>
<dbReference type="PANTHER" id="PTHR14819:SF25">
    <property type="entry name" value="CHROMOSOME UNDETERMINED SCAFFOLD_52, WHOLE GENOME SHOTGUN SEQUENCE"/>
    <property type="match status" value="1"/>
</dbReference>
<comment type="caution">
    <text evidence="2">The sequence shown here is derived from an EMBL/GenBank/DDBJ whole genome shotgun (WGS) entry which is preliminary data.</text>
</comment>
<gene>
    <name evidence="2" type="ORF">AGERDE_LOCUS5579</name>
</gene>
<dbReference type="Proteomes" id="UP000789831">
    <property type="component" value="Unassembled WGS sequence"/>
</dbReference>
<evidence type="ECO:0000313" key="2">
    <source>
        <dbReference type="EMBL" id="CAG8528217.1"/>
    </source>
</evidence>
<dbReference type="GO" id="GO:0005525">
    <property type="term" value="F:GTP binding"/>
    <property type="evidence" value="ECO:0007669"/>
    <property type="project" value="InterPro"/>
</dbReference>
<feature type="non-terminal residue" evidence="2">
    <location>
        <position position="1"/>
    </location>
</feature>
<feature type="domain" description="VLIG-type G" evidence="1">
    <location>
        <begin position="627"/>
        <end position="756"/>
    </location>
</feature>
<keyword evidence="3" id="KW-1185">Reference proteome</keyword>